<feature type="compositionally biased region" description="Polar residues" evidence="1">
    <location>
        <begin position="454"/>
        <end position="466"/>
    </location>
</feature>
<feature type="non-terminal residue" evidence="2">
    <location>
        <position position="1"/>
    </location>
</feature>
<feature type="region of interest" description="Disordered" evidence="1">
    <location>
        <begin position="631"/>
        <end position="672"/>
    </location>
</feature>
<feature type="compositionally biased region" description="Low complexity" evidence="1">
    <location>
        <begin position="587"/>
        <end position="610"/>
    </location>
</feature>
<feature type="compositionally biased region" description="Basic and acidic residues" evidence="1">
    <location>
        <begin position="560"/>
        <end position="583"/>
    </location>
</feature>
<accession>A0A5J4ULC2</accession>
<comment type="caution">
    <text evidence="2">The sequence shown here is derived from an EMBL/GenBank/DDBJ whole genome shotgun (WGS) entry which is preliminary data.</text>
</comment>
<feature type="region of interest" description="Disordered" evidence="1">
    <location>
        <begin position="125"/>
        <end position="158"/>
    </location>
</feature>
<feature type="compositionally biased region" description="Low complexity" evidence="1">
    <location>
        <begin position="443"/>
        <end position="453"/>
    </location>
</feature>
<name>A0A5J4ULC2_9EUKA</name>
<feature type="region of interest" description="Disordered" evidence="1">
    <location>
        <begin position="434"/>
        <end position="537"/>
    </location>
</feature>
<evidence type="ECO:0000256" key="1">
    <source>
        <dbReference type="SAM" id="MobiDB-lite"/>
    </source>
</evidence>
<feature type="compositionally biased region" description="Basic residues" evidence="1">
    <location>
        <begin position="274"/>
        <end position="290"/>
    </location>
</feature>
<feature type="region of interest" description="Disordered" evidence="1">
    <location>
        <begin position="298"/>
        <end position="317"/>
    </location>
</feature>
<organism evidence="2 3">
    <name type="scientific">Streblomastix strix</name>
    <dbReference type="NCBI Taxonomy" id="222440"/>
    <lineage>
        <taxon>Eukaryota</taxon>
        <taxon>Metamonada</taxon>
        <taxon>Preaxostyla</taxon>
        <taxon>Oxymonadida</taxon>
        <taxon>Streblomastigidae</taxon>
        <taxon>Streblomastix</taxon>
    </lineage>
</organism>
<feature type="compositionally biased region" description="Basic and acidic residues" evidence="1">
    <location>
        <begin position="802"/>
        <end position="817"/>
    </location>
</feature>
<feature type="compositionally biased region" description="Polar residues" evidence="1">
    <location>
        <begin position="512"/>
        <end position="534"/>
    </location>
</feature>
<protein>
    <submittedName>
        <fullName evidence="2">Uncharacterized protein</fullName>
    </submittedName>
</protein>
<feature type="compositionally biased region" description="Polar residues" evidence="1">
    <location>
        <begin position="661"/>
        <end position="672"/>
    </location>
</feature>
<proteinExistence type="predicted"/>
<reference evidence="2 3" key="1">
    <citation type="submission" date="2019-03" db="EMBL/GenBank/DDBJ databases">
        <title>Single cell metagenomics reveals metabolic interactions within the superorganism composed of flagellate Streblomastix strix and complex community of Bacteroidetes bacteria on its surface.</title>
        <authorList>
            <person name="Treitli S.C."/>
            <person name="Kolisko M."/>
            <person name="Husnik F."/>
            <person name="Keeling P."/>
            <person name="Hampl V."/>
        </authorList>
    </citation>
    <scope>NUCLEOTIDE SEQUENCE [LARGE SCALE GENOMIC DNA]</scope>
    <source>
        <strain evidence="2">ST1C</strain>
    </source>
</reference>
<feature type="compositionally biased region" description="Low complexity" evidence="1">
    <location>
        <begin position="72"/>
        <end position="85"/>
    </location>
</feature>
<gene>
    <name evidence="2" type="ORF">EZS28_033400</name>
</gene>
<feature type="region of interest" description="Disordered" evidence="1">
    <location>
        <begin position="69"/>
        <end position="110"/>
    </location>
</feature>
<dbReference type="Proteomes" id="UP000324800">
    <property type="component" value="Unassembled WGS sequence"/>
</dbReference>
<feature type="compositionally biased region" description="Low complexity" evidence="1">
    <location>
        <begin position="643"/>
        <end position="660"/>
    </location>
</feature>
<evidence type="ECO:0000313" key="2">
    <source>
        <dbReference type="EMBL" id="KAA6371073.1"/>
    </source>
</evidence>
<feature type="compositionally biased region" description="Polar residues" evidence="1">
    <location>
        <begin position="86"/>
        <end position="96"/>
    </location>
</feature>
<feature type="region of interest" description="Disordered" evidence="1">
    <location>
        <begin position="777"/>
        <end position="823"/>
    </location>
</feature>
<dbReference type="EMBL" id="SNRW01014800">
    <property type="protein sequence ID" value="KAA6371073.1"/>
    <property type="molecule type" value="Genomic_DNA"/>
</dbReference>
<sequence>FYSVRGVGETSLSGDPGARSVNEGSSSDVFVFPNGLFPTKLIRVKLTYDLSKEQPITAHKILMYLTQPPPSLQQNQQNVKSEQQQDLNASNVGSSQIEHHKSSSTDQSQQQQISYLIQKELVTSDSPLGKTKTSEEDPSFTDLAPGSPLRLVSPTPLTEQNQKIVSQTVVENKKQILITSSEGLNQSKTEISVIENSSKIIIDSNKTQSKTADFDDKYLSILGNQNQAGGQLFNKFPRSGALPPKFALYVVDYEDPVIQELEIKNRAKQEEKKAKKREKERRNREKLRIHRLNEGISPDIVEAEAAEAEEQARKREMEEDADILIQQQKNNEANSDSGLQGSKDANEKKIADDEDQSQHSIGVFAVNVVPQRWEGGQLELNSKGISVTVDGKVQMQMAWVMVHKVQLLTEDENDDEASIILASHTAKLKKSRNLLKKNKGLNKKTNLPPKKSNVNTTKPPLQQITPKRTAKQQTPHQQQTRQPLETPHTQPSSKGKKTVKQQSNEKLKKTGISGTPVTRTQASMAQSTQLTSSPRRSEKQIVFDTIFLPEIAGHSSPTFDRNERKEKQNIKISKEVSKNDENKSIVSQISKKQGKGSPSSSPSPSHGSPIRQQELVDENLDLSQMLANMNNERQKQKSPPLTKIKSQQGGSSQKQFKQISPSQKSLKPDTLQPSRTQLDAIKESSLQISIQKQKEKEIQEMIRAGVDQERLVGQIGLVFFGGAVLRIRLYNPRYIYRVIITWLNRTERRRKTFISAFLEYIEKYAIEKGVQLDLEEYEGEGLTEEEDDEEEEDEEDEDNYDDDKRGSARGRVQKDNAARQSQK</sequence>
<feature type="region of interest" description="Disordered" evidence="1">
    <location>
        <begin position="268"/>
        <end position="291"/>
    </location>
</feature>
<feature type="region of interest" description="Disordered" evidence="1">
    <location>
        <begin position="1"/>
        <end position="25"/>
    </location>
</feature>
<feature type="compositionally biased region" description="Acidic residues" evidence="1">
    <location>
        <begin position="777"/>
        <end position="801"/>
    </location>
</feature>
<evidence type="ECO:0000313" key="3">
    <source>
        <dbReference type="Proteomes" id="UP000324800"/>
    </source>
</evidence>
<feature type="region of interest" description="Disordered" evidence="1">
    <location>
        <begin position="552"/>
        <end position="610"/>
    </location>
</feature>
<feature type="compositionally biased region" description="Low complexity" evidence="1">
    <location>
        <begin position="472"/>
        <end position="483"/>
    </location>
</feature>
<dbReference type="AlphaFoldDB" id="A0A5J4ULC2"/>